<dbReference type="SUPFAM" id="SSF48403">
    <property type="entry name" value="Ankyrin repeat"/>
    <property type="match status" value="1"/>
</dbReference>
<dbReference type="Proteomes" id="UP000027265">
    <property type="component" value="Unassembled WGS sequence"/>
</dbReference>
<dbReference type="SMART" id="SM00248">
    <property type="entry name" value="ANK"/>
    <property type="match status" value="3"/>
</dbReference>
<evidence type="ECO:0000256" key="1">
    <source>
        <dbReference type="ARBA" id="ARBA00022737"/>
    </source>
</evidence>
<keyword evidence="6" id="KW-1185">Reference proteome</keyword>
<evidence type="ECO:0000256" key="4">
    <source>
        <dbReference type="SAM" id="MobiDB-lite"/>
    </source>
</evidence>
<sequence length="191" mass="20026">MRALAASFRVLTSRAYRNGGIPVRLPTRYLGGRQISMAAEPTSSLPPETIEFANRMFDAAREGNSELLVAAVNAGLPVNLTNDKGNSLLMLAAYSGHDGLVTSLLNSGADPNRLNDRQQSPIAGAVFKGHDAVVKALLSKGADPRLGTPSAIESAFMFGKQDLLGLMGAKEGDIGEEVPKPIPRSDGPSGL</sequence>
<reference evidence="6" key="1">
    <citation type="journal article" date="2014" name="Proc. Natl. Acad. Sci. U.S.A.">
        <title>Extensive sampling of basidiomycete genomes demonstrates inadequacy of the white-rot/brown-rot paradigm for wood decay fungi.</title>
        <authorList>
            <person name="Riley R."/>
            <person name="Salamov A.A."/>
            <person name="Brown D.W."/>
            <person name="Nagy L.G."/>
            <person name="Floudas D."/>
            <person name="Held B.W."/>
            <person name="Levasseur A."/>
            <person name="Lombard V."/>
            <person name="Morin E."/>
            <person name="Otillar R."/>
            <person name="Lindquist E.A."/>
            <person name="Sun H."/>
            <person name="LaButti K.M."/>
            <person name="Schmutz J."/>
            <person name="Jabbour D."/>
            <person name="Luo H."/>
            <person name="Baker S.E."/>
            <person name="Pisabarro A.G."/>
            <person name="Walton J.D."/>
            <person name="Blanchette R.A."/>
            <person name="Henrissat B."/>
            <person name="Martin F."/>
            <person name="Cullen D."/>
            <person name="Hibbett D.S."/>
            <person name="Grigoriev I.V."/>
        </authorList>
    </citation>
    <scope>NUCLEOTIDE SEQUENCE [LARGE SCALE GENOMIC DNA]</scope>
    <source>
        <strain evidence="6">MUCL 33604</strain>
    </source>
</reference>
<dbReference type="AlphaFoldDB" id="A0A067PL93"/>
<dbReference type="STRING" id="933084.A0A067PL93"/>
<dbReference type="OrthoDB" id="366390at2759"/>
<dbReference type="PANTHER" id="PTHR24171">
    <property type="entry name" value="ANKYRIN REPEAT DOMAIN-CONTAINING PROTEIN 39-RELATED"/>
    <property type="match status" value="1"/>
</dbReference>
<protein>
    <submittedName>
        <fullName evidence="5">Uncharacterized protein</fullName>
    </submittedName>
</protein>
<keyword evidence="2 3" id="KW-0040">ANK repeat</keyword>
<keyword evidence="1" id="KW-0677">Repeat</keyword>
<dbReference type="Pfam" id="PF12796">
    <property type="entry name" value="Ank_2"/>
    <property type="match status" value="1"/>
</dbReference>
<dbReference type="EMBL" id="KL197745">
    <property type="protein sequence ID" value="KDQ51797.1"/>
    <property type="molecule type" value="Genomic_DNA"/>
</dbReference>
<proteinExistence type="predicted"/>
<feature type="repeat" description="ANK" evidence="3">
    <location>
        <begin position="84"/>
        <end position="116"/>
    </location>
</feature>
<evidence type="ECO:0000313" key="6">
    <source>
        <dbReference type="Proteomes" id="UP000027265"/>
    </source>
</evidence>
<dbReference type="Gene3D" id="1.25.40.20">
    <property type="entry name" value="Ankyrin repeat-containing domain"/>
    <property type="match status" value="1"/>
</dbReference>
<feature type="region of interest" description="Disordered" evidence="4">
    <location>
        <begin position="171"/>
        <end position="191"/>
    </location>
</feature>
<dbReference type="InterPro" id="IPR036770">
    <property type="entry name" value="Ankyrin_rpt-contain_sf"/>
</dbReference>
<evidence type="ECO:0000256" key="2">
    <source>
        <dbReference type="ARBA" id="ARBA00023043"/>
    </source>
</evidence>
<accession>A0A067PL93</accession>
<name>A0A067PL93_9AGAM</name>
<dbReference type="PROSITE" id="PS50297">
    <property type="entry name" value="ANK_REP_REGION"/>
    <property type="match status" value="1"/>
</dbReference>
<gene>
    <name evidence="5" type="ORF">JAAARDRAFT_163397</name>
</gene>
<dbReference type="InParanoid" id="A0A067PL93"/>
<dbReference type="HOGENOM" id="CLU_000134_34_2_1"/>
<dbReference type="PROSITE" id="PS50088">
    <property type="entry name" value="ANK_REPEAT"/>
    <property type="match status" value="1"/>
</dbReference>
<evidence type="ECO:0000313" key="5">
    <source>
        <dbReference type="EMBL" id="KDQ51797.1"/>
    </source>
</evidence>
<dbReference type="InterPro" id="IPR002110">
    <property type="entry name" value="Ankyrin_rpt"/>
</dbReference>
<organism evidence="5 6">
    <name type="scientific">Jaapia argillacea MUCL 33604</name>
    <dbReference type="NCBI Taxonomy" id="933084"/>
    <lineage>
        <taxon>Eukaryota</taxon>
        <taxon>Fungi</taxon>
        <taxon>Dikarya</taxon>
        <taxon>Basidiomycota</taxon>
        <taxon>Agaricomycotina</taxon>
        <taxon>Agaricomycetes</taxon>
        <taxon>Agaricomycetidae</taxon>
        <taxon>Jaapiales</taxon>
        <taxon>Jaapiaceae</taxon>
        <taxon>Jaapia</taxon>
    </lineage>
</organism>
<evidence type="ECO:0000256" key="3">
    <source>
        <dbReference type="PROSITE-ProRule" id="PRU00023"/>
    </source>
</evidence>